<reference evidence="1 2" key="1">
    <citation type="submission" date="2019-08" db="EMBL/GenBank/DDBJ databases">
        <title>Lentzea from Indian Himalayas.</title>
        <authorList>
            <person name="Mandal S."/>
            <person name="Mallick Gupta A."/>
            <person name="Maiti P.K."/>
            <person name="Sarkar J."/>
            <person name="Mandal S."/>
        </authorList>
    </citation>
    <scope>NUCLEOTIDE SEQUENCE [LARGE SCALE GENOMIC DNA]</scope>
    <source>
        <strain evidence="1 2">PSKA42</strain>
    </source>
</reference>
<dbReference type="EMBL" id="VSRL01000159">
    <property type="protein sequence ID" value="NKE61192.1"/>
    <property type="molecule type" value="Genomic_DNA"/>
</dbReference>
<accession>A0ABX1FRJ3</accession>
<organism evidence="1 2">
    <name type="scientific">Lentzea indica</name>
    <dbReference type="NCBI Taxonomy" id="2604800"/>
    <lineage>
        <taxon>Bacteria</taxon>
        <taxon>Bacillati</taxon>
        <taxon>Actinomycetota</taxon>
        <taxon>Actinomycetes</taxon>
        <taxon>Pseudonocardiales</taxon>
        <taxon>Pseudonocardiaceae</taxon>
        <taxon>Lentzea</taxon>
    </lineage>
</organism>
<gene>
    <name evidence="1" type="ORF">FXN61_32230</name>
</gene>
<dbReference type="Proteomes" id="UP001515943">
    <property type="component" value="Unassembled WGS sequence"/>
</dbReference>
<sequence>MMSAIEELVRRGRGPLGPQAAVDGGLPGELAALLSVTNGFAVFNYGVQVFRSGPGGLGPELTAWNDDATWKYTYGGLADDLLCFAQDLFGVQFAIEDGRRVSTFDPETGELRTIGESLDDWAEWLLTKPDQRGTRSFATRWQDEHGPLGHDDRLLPRTPFVLGGEYTDDNLVVCDAVTAMRIRGPIARQIHGLPDGVTISLRTD</sequence>
<name>A0ABX1FRJ3_9PSEU</name>
<protein>
    <submittedName>
        <fullName evidence="1">SMI1/KNR4 family protein</fullName>
    </submittedName>
</protein>
<keyword evidence="2" id="KW-1185">Reference proteome</keyword>
<proteinExistence type="predicted"/>
<evidence type="ECO:0000313" key="1">
    <source>
        <dbReference type="EMBL" id="NKE61192.1"/>
    </source>
</evidence>
<comment type="caution">
    <text evidence="1">The sequence shown here is derived from an EMBL/GenBank/DDBJ whole genome shotgun (WGS) entry which is preliminary data.</text>
</comment>
<evidence type="ECO:0000313" key="2">
    <source>
        <dbReference type="Proteomes" id="UP001515943"/>
    </source>
</evidence>